<dbReference type="InterPro" id="IPR050109">
    <property type="entry name" value="HTH-type_TetR-like_transc_reg"/>
</dbReference>
<dbReference type="GO" id="GO:0003700">
    <property type="term" value="F:DNA-binding transcription factor activity"/>
    <property type="evidence" value="ECO:0007669"/>
    <property type="project" value="TreeGrafter"/>
</dbReference>
<sequence length="225" mass="24145">MTGVARSERMDGRAAKQARNRRLIVAAAHDLFAERGFAATPVTVIASAAGVAAQTVFNHFPRKEEMFFDGRCVWLEIVDHLARHPDRHTSGPALVDLVSTLVAAHLERLEEPAARTALADLAGDPGLHLWERGLQQRAAQAIGTHIARHAPEAVAAAAQRCGALTVAEVAVVVEDRRRALLDQGASAPRTSAEQVHALLVDRLTDQHDLVVAQVLVSPAHRGPVP</sequence>
<evidence type="ECO:0000256" key="2">
    <source>
        <dbReference type="ARBA" id="ARBA00023125"/>
    </source>
</evidence>
<dbReference type="PRINTS" id="PR00455">
    <property type="entry name" value="HTHTETR"/>
</dbReference>
<gene>
    <name evidence="6" type="ORF">SAMN05660324_0076</name>
</gene>
<keyword evidence="2 4" id="KW-0238">DNA-binding</keyword>
<evidence type="ECO:0000259" key="5">
    <source>
        <dbReference type="PROSITE" id="PS50977"/>
    </source>
</evidence>
<reference evidence="7" key="1">
    <citation type="submission" date="2016-10" db="EMBL/GenBank/DDBJ databases">
        <authorList>
            <person name="Varghese N."/>
            <person name="Submissions S."/>
        </authorList>
    </citation>
    <scope>NUCLEOTIDE SEQUENCE [LARGE SCALE GENOMIC DNA]</scope>
    <source>
        <strain evidence="7">DSM 44526</strain>
    </source>
</reference>
<evidence type="ECO:0000313" key="6">
    <source>
        <dbReference type="EMBL" id="SDH17776.1"/>
    </source>
</evidence>
<protein>
    <submittedName>
        <fullName evidence="6">Transcriptional regulator, TetR family</fullName>
    </submittedName>
</protein>
<proteinExistence type="predicted"/>
<dbReference type="Proteomes" id="UP000198863">
    <property type="component" value="Unassembled WGS sequence"/>
</dbReference>
<feature type="domain" description="HTH tetR-type" evidence="5">
    <location>
        <begin position="18"/>
        <end position="78"/>
    </location>
</feature>
<keyword evidence="7" id="KW-1185">Reference proteome</keyword>
<feature type="DNA-binding region" description="H-T-H motif" evidence="4">
    <location>
        <begin position="41"/>
        <end position="60"/>
    </location>
</feature>
<evidence type="ECO:0000256" key="1">
    <source>
        <dbReference type="ARBA" id="ARBA00023015"/>
    </source>
</evidence>
<dbReference type="AlphaFoldDB" id="A0A1G8AAC3"/>
<dbReference type="EMBL" id="FNCF01000011">
    <property type="protein sequence ID" value="SDH17776.1"/>
    <property type="molecule type" value="Genomic_DNA"/>
</dbReference>
<dbReference type="GO" id="GO:0000976">
    <property type="term" value="F:transcription cis-regulatory region binding"/>
    <property type="evidence" value="ECO:0007669"/>
    <property type="project" value="TreeGrafter"/>
</dbReference>
<keyword evidence="3" id="KW-0804">Transcription</keyword>
<dbReference type="InterPro" id="IPR001647">
    <property type="entry name" value="HTH_TetR"/>
</dbReference>
<dbReference type="PANTHER" id="PTHR30055">
    <property type="entry name" value="HTH-TYPE TRANSCRIPTIONAL REGULATOR RUTR"/>
    <property type="match status" value="1"/>
</dbReference>
<dbReference type="PROSITE" id="PS50977">
    <property type="entry name" value="HTH_TETR_2"/>
    <property type="match status" value="1"/>
</dbReference>
<dbReference type="SUPFAM" id="SSF46689">
    <property type="entry name" value="Homeodomain-like"/>
    <property type="match status" value="1"/>
</dbReference>
<dbReference type="PANTHER" id="PTHR30055:SF234">
    <property type="entry name" value="HTH-TYPE TRANSCRIPTIONAL REGULATOR BETI"/>
    <property type="match status" value="1"/>
</dbReference>
<evidence type="ECO:0000313" key="7">
    <source>
        <dbReference type="Proteomes" id="UP000198863"/>
    </source>
</evidence>
<accession>A0A1G8AAC3</accession>
<dbReference type="Gene3D" id="1.10.357.10">
    <property type="entry name" value="Tetracycline Repressor, domain 2"/>
    <property type="match status" value="1"/>
</dbReference>
<name>A0A1G8AAC3_9ACTN</name>
<dbReference type="InterPro" id="IPR009057">
    <property type="entry name" value="Homeodomain-like_sf"/>
</dbReference>
<organism evidence="6 7">
    <name type="scientific">Klenkia brasiliensis</name>
    <dbReference type="NCBI Taxonomy" id="333142"/>
    <lineage>
        <taxon>Bacteria</taxon>
        <taxon>Bacillati</taxon>
        <taxon>Actinomycetota</taxon>
        <taxon>Actinomycetes</taxon>
        <taxon>Geodermatophilales</taxon>
        <taxon>Geodermatophilaceae</taxon>
        <taxon>Klenkia</taxon>
    </lineage>
</organism>
<keyword evidence="1" id="KW-0805">Transcription regulation</keyword>
<dbReference type="OrthoDB" id="155497at2"/>
<evidence type="ECO:0000256" key="4">
    <source>
        <dbReference type="PROSITE-ProRule" id="PRU00335"/>
    </source>
</evidence>
<evidence type="ECO:0000256" key="3">
    <source>
        <dbReference type="ARBA" id="ARBA00023163"/>
    </source>
</evidence>
<dbReference type="Pfam" id="PF00440">
    <property type="entry name" value="TetR_N"/>
    <property type="match status" value="1"/>
</dbReference>